<dbReference type="EMBL" id="LR877156">
    <property type="protein sequence ID" value="CAD2219052.1"/>
    <property type="molecule type" value="Genomic_DNA"/>
</dbReference>
<dbReference type="OrthoDB" id="5978656at2759"/>
<sequence>MTSTVDWGQVSIPERLRKILSEGESHPIEQAISAYEGFGSFHSENVEDLIAQSQSEYRVPRNLPEFATRILSKREIEALQETLTGPQQKLSGGKRSRSEESTENTEPCPFGATIRDTHFNIAKDMIFINHGAFGSALAGAVYIKQRYEMMMENEVVEFVDRHLLPLVVYSVRSLATFLHASPSQVVLLQNATFGLNSAMRIIESSDVVAFLDTEYLSVYKMMWFRCKEVGASLHEIKILSYIHDESVMGDDEALSAEICRQLPQGCTTIVVDHVTSTTAFCLPVFTHLIPMLRARGVHKIIVDGAHAPLQLDLNFDALPENSQPTVFVGNLHKWLSLPKSSGFMWVHSEWMEKVHTVVLSHGAGEGLLSEFIWDGTRDYGSYLAIPAALQFWESFHYDTIRTYCTTLLAAAVEMLTKAFKSRTVARRAPFMSLVEIPEGLQDNVMTAKCIQDVLHDVYNIEVPIKRVEGRFYIRISAFVYNVPEEYAFLREAVLAIADKWSKSPMREKLLKEEAARQASSDGKDLPCDERIRRQGGCGVSGLDPSTKPKKTTKFGK</sequence>
<dbReference type="VEuPathDB" id="TriTrypDB:ADEAN_000654500"/>
<feature type="compositionally biased region" description="Basic and acidic residues" evidence="2">
    <location>
        <begin position="512"/>
        <end position="532"/>
    </location>
</feature>
<dbReference type="InterPro" id="IPR015421">
    <property type="entry name" value="PyrdxlP-dep_Trfase_major"/>
</dbReference>
<dbReference type="InterPro" id="IPR015422">
    <property type="entry name" value="PyrdxlP-dep_Trfase_small"/>
</dbReference>
<dbReference type="Gene3D" id="3.40.640.10">
    <property type="entry name" value="Type I PLP-dependent aspartate aminotransferase-like (Major domain)"/>
    <property type="match status" value="1"/>
</dbReference>
<dbReference type="InterPro" id="IPR015424">
    <property type="entry name" value="PyrdxlP-dep_Trfase"/>
</dbReference>
<evidence type="ECO:0000256" key="2">
    <source>
        <dbReference type="SAM" id="MobiDB-lite"/>
    </source>
</evidence>
<reference evidence="3 4" key="1">
    <citation type="submission" date="2020-08" db="EMBL/GenBank/DDBJ databases">
        <authorList>
            <person name="Newling K."/>
            <person name="Davey J."/>
            <person name="Forrester S."/>
        </authorList>
    </citation>
    <scope>NUCLEOTIDE SEQUENCE [LARGE SCALE GENOMIC DNA]</scope>
    <source>
        <strain evidence="4">Crithidia deanei Carvalho (ATCC PRA-265)</strain>
    </source>
</reference>
<gene>
    <name evidence="3" type="ORF">ADEAN_000654500</name>
</gene>
<feature type="region of interest" description="Disordered" evidence="2">
    <location>
        <begin position="82"/>
        <end position="111"/>
    </location>
</feature>
<evidence type="ECO:0000313" key="3">
    <source>
        <dbReference type="EMBL" id="CAD2219052.1"/>
    </source>
</evidence>
<proteinExistence type="predicted"/>
<keyword evidence="1" id="KW-0663">Pyridoxal phosphate</keyword>
<evidence type="ECO:0000313" key="4">
    <source>
        <dbReference type="Proteomes" id="UP000515908"/>
    </source>
</evidence>
<keyword evidence="4" id="KW-1185">Reference proteome</keyword>
<dbReference type="AlphaFoldDB" id="A0A7G2CLC7"/>
<name>A0A7G2CLC7_9TRYP</name>
<dbReference type="Gene3D" id="3.90.1150.10">
    <property type="entry name" value="Aspartate Aminotransferase, domain 1"/>
    <property type="match status" value="1"/>
</dbReference>
<dbReference type="PANTHER" id="PTHR43092">
    <property type="entry name" value="L-CYSTEINE DESULFHYDRASE"/>
    <property type="match status" value="1"/>
</dbReference>
<evidence type="ECO:0000256" key="1">
    <source>
        <dbReference type="ARBA" id="ARBA00022898"/>
    </source>
</evidence>
<protein>
    <recommendedName>
        <fullName evidence="5">Aminotransferase class-V</fullName>
    </recommendedName>
</protein>
<feature type="region of interest" description="Disordered" evidence="2">
    <location>
        <begin position="512"/>
        <end position="556"/>
    </location>
</feature>
<dbReference type="Proteomes" id="UP000515908">
    <property type="component" value="Chromosome 12"/>
</dbReference>
<dbReference type="SUPFAM" id="SSF53383">
    <property type="entry name" value="PLP-dependent transferases"/>
    <property type="match status" value="1"/>
</dbReference>
<organism evidence="3 4">
    <name type="scientific">Angomonas deanei</name>
    <dbReference type="NCBI Taxonomy" id="59799"/>
    <lineage>
        <taxon>Eukaryota</taxon>
        <taxon>Discoba</taxon>
        <taxon>Euglenozoa</taxon>
        <taxon>Kinetoplastea</taxon>
        <taxon>Metakinetoplastina</taxon>
        <taxon>Trypanosomatida</taxon>
        <taxon>Trypanosomatidae</taxon>
        <taxon>Strigomonadinae</taxon>
        <taxon>Angomonas</taxon>
    </lineage>
</organism>
<evidence type="ECO:0008006" key="5">
    <source>
        <dbReference type="Google" id="ProtNLM"/>
    </source>
</evidence>
<dbReference type="PANTHER" id="PTHR43092:SF2">
    <property type="entry name" value="HERCYNYLCYSTEINE SULFOXIDE LYASE"/>
    <property type="match status" value="1"/>
</dbReference>
<feature type="compositionally biased region" description="Basic residues" evidence="2">
    <location>
        <begin position="547"/>
        <end position="556"/>
    </location>
</feature>
<accession>A0A7G2CLC7</accession>